<keyword evidence="8 9" id="KW-0472">Membrane</keyword>
<dbReference type="PANTHER" id="PTHR30413">
    <property type="entry name" value="INNER MEMBRANE TRANSPORT PERMEASE"/>
    <property type="match status" value="1"/>
</dbReference>
<evidence type="ECO:0000256" key="3">
    <source>
        <dbReference type="ARBA" id="ARBA00022448"/>
    </source>
</evidence>
<keyword evidence="3" id="KW-0813">Transport</keyword>
<evidence type="ECO:0000313" key="11">
    <source>
        <dbReference type="EMBL" id="QMV12961.1"/>
    </source>
</evidence>
<evidence type="ECO:0000313" key="12">
    <source>
        <dbReference type="Proteomes" id="UP000515264"/>
    </source>
</evidence>
<comment type="subcellular location">
    <subcellularLocation>
        <location evidence="1">Cell membrane</location>
        <topology evidence="1">Multi-pass membrane protein</topology>
    </subcellularLocation>
</comment>
<comment type="similarity">
    <text evidence="2">Belongs to the ABC-2 integral membrane protein family.</text>
</comment>
<dbReference type="Pfam" id="PF01061">
    <property type="entry name" value="ABC2_membrane"/>
    <property type="match status" value="1"/>
</dbReference>
<keyword evidence="12" id="KW-1185">Reference proteome</keyword>
<name>A0ABX6QUQ8_9VIBR</name>
<evidence type="ECO:0000256" key="6">
    <source>
        <dbReference type="ARBA" id="ARBA00022989"/>
    </source>
</evidence>
<feature type="transmembrane region" description="Helical" evidence="9">
    <location>
        <begin position="166"/>
        <end position="190"/>
    </location>
</feature>
<feature type="transmembrane region" description="Helical" evidence="9">
    <location>
        <begin position="141"/>
        <end position="160"/>
    </location>
</feature>
<keyword evidence="4" id="KW-1003">Cell membrane</keyword>
<keyword evidence="5 9" id="KW-0812">Transmembrane</keyword>
<dbReference type="Proteomes" id="UP000515264">
    <property type="component" value="Chromosome 1"/>
</dbReference>
<keyword evidence="7" id="KW-0762">Sugar transport</keyword>
<evidence type="ECO:0000256" key="4">
    <source>
        <dbReference type="ARBA" id="ARBA00022475"/>
    </source>
</evidence>
<feature type="transmembrane region" description="Helical" evidence="9">
    <location>
        <begin position="32"/>
        <end position="50"/>
    </location>
</feature>
<dbReference type="RefSeq" id="WP_182288029.1">
    <property type="nucleotide sequence ID" value="NZ_CP046268.1"/>
</dbReference>
<evidence type="ECO:0000256" key="5">
    <source>
        <dbReference type="ARBA" id="ARBA00022692"/>
    </source>
</evidence>
<evidence type="ECO:0000256" key="9">
    <source>
        <dbReference type="SAM" id="Phobius"/>
    </source>
</evidence>
<evidence type="ECO:0000256" key="8">
    <source>
        <dbReference type="ARBA" id="ARBA00023136"/>
    </source>
</evidence>
<organism evidence="11 12">
    <name type="scientific">Vibrio spartinae</name>
    <dbReference type="NCBI Taxonomy" id="1918945"/>
    <lineage>
        <taxon>Bacteria</taxon>
        <taxon>Pseudomonadati</taxon>
        <taxon>Pseudomonadota</taxon>
        <taxon>Gammaproteobacteria</taxon>
        <taxon>Vibrionales</taxon>
        <taxon>Vibrionaceae</taxon>
        <taxon>Vibrio</taxon>
    </lineage>
</organism>
<protein>
    <submittedName>
        <fullName evidence="11">ABC-2 type transporter</fullName>
    </submittedName>
</protein>
<feature type="domain" description="ABC-2 type transporter transmembrane" evidence="10">
    <location>
        <begin position="42"/>
        <end position="242"/>
    </location>
</feature>
<feature type="transmembrane region" description="Helical" evidence="9">
    <location>
        <begin position="100"/>
        <end position="121"/>
    </location>
</feature>
<keyword evidence="6 9" id="KW-1133">Transmembrane helix</keyword>
<feature type="transmembrane region" description="Helical" evidence="9">
    <location>
        <begin position="197"/>
        <end position="216"/>
    </location>
</feature>
<evidence type="ECO:0000256" key="7">
    <source>
        <dbReference type="ARBA" id="ARBA00023047"/>
    </source>
</evidence>
<evidence type="ECO:0000256" key="2">
    <source>
        <dbReference type="ARBA" id="ARBA00007783"/>
    </source>
</evidence>
<dbReference type="InterPro" id="IPR013525">
    <property type="entry name" value="ABC2_TM"/>
</dbReference>
<proteinExistence type="inferred from homology"/>
<sequence length="283" mass="32922">MNDGLSAGRSSQSQNRLDINDKWHNHSGRNDIWVALFSYHVWLILGWHDIKQRYRRSVLGPFWFTLSTLIMVGVLGILYSTLLNQDITDYLPYLGVGLVVWQYISTCLNEGSNTFIVYGYIMKQVRMPLTTHVTRVIWRNVIILFHSLPVVVFLMVVFGHPISWEIVWLVPGMLLLVLNTLWMSIALSIICTRYRDILPIVTNLVQIAFFFTPIMWSKDLLKDRAWAADINPFHHMIEIVRAPILGEPISLLSWAWSVALVIVGFIFAQYLMQKCRNRVPYWL</sequence>
<evidence type="ECO:0000256" key="1">
    <source>
        <dbReference type="ARBA" id="ARBA00004651"/>
    </source>
</evidence>
<accession>A0ABX6QUQ8</accession>
<dbReference type="EMBL" id="CP046268">
    <property type="protein sequence ID" value="QMV12961.1"/>
    <property type="molecule type" value="Genomic_DNA"/>
</dbReference>
<dbReference type="PANTHER" id="PTHR30413:SF10">
    <property type="entry name" value="CAPSULE POLYSACCHARIDE EXPORT INNER-MEMBRANE PROTEIN CTRC"/>
    <property type="match status" value="1"/>
</dbReference>
<gene>
    <name evidence="11" type="ORF">Vspart_00164</name>
</gene>
<feature type="transmembrane region" description="Helical" evidence="9">
    <location>
        <begin position="62"/>
        <end position="80"/>
    </location>
</feature>
<feature type="transmembrane region" description="Helical" evidence="9">
    <location>
        <begin position="251"/>
        <end position="272"/>
    </location>
</feature>
<evidence type="ECO:0000259" key="10">
    <source>
        <dbReference type="Pfam" id="PF01061"/>
    </source>
</evidence>
<keyword evidence="7" id="KW-0625">Polysaccharide transport</keyword>
<reference evidence="11 12" key="1">
    <citation type="journal article" date="2020" name="J. Nat. Prod.">
        <title>Genomics-Metabolomics Profiling Disclosed Marine Vibrio spartinae 3.6 as a Producer of a New Branched Side Chain Prodigiosin.</title>
        <authorList>
            <person name="Vitale G.A."/>
            <person name="Sciarretta M."/>
            <person name="Palma Esposito F."/>
            <person name="January G.G."/>
            <person name="Giaccio M."/>
            <person name="Bunk B."/>
            <person name="Sproer C."/>
            <person name="Bajerski F."/>
            <person name="Power D."/>
            <person name="Festa C."/>
            <person name="Monti M.C."/>
            <person name="D'Auria M.V."/>
            <person name="de Pascale D."/>
        </authorList>
    </citation>
    <scope>NUCLEOTIDE SEQUENCE [LARGE SCALE GENOMIC DNA]</scope>
    <source>
        <strain evidence="11 12">3.6</strain>
    </source>
</reference>